<evidence type="ECO:0000313" key="3">
    <source>
        <dbReference type="Proteomes" id="UP000223366"/>
    </source>
</evidence>
<comment type="caution">
    <text evidence="2">The sequence shown here is derived from an EMBL/GenBank/DDBJ whole genome shotgun (WGS) entry which is preliminary data.</text>
</comment>
<dbReference type="EMBL" id="NVDU01000124">
    <property type="protein sequence ID" value="PFV22950.1"/>
    <property type="molecule type" value="Genomic_DNA"/>
</dbReference>
<feature type="transmembrane region" description="Helical" evidence="1">
    <location>
        <begin position="12"/>
        <end position="31"/>
    </location>
</feature>
<accession>A0A9X7BHG4</accession>
<reference evidence="2 3" key="1">
    <citation type="submission" date="2017-09" db="EMBL/GenBank/DDBJ databases">
        <title>Large-scale bioinformatics analysis of Bacillus genomes uncovers conserved roles of natural products in bacterial physiology.</title>
        <authorList>
            <consortium name="Agbiome Team Llc"/>
            <person name="Bleich R.M."/>
            <person name="Grubbs K.J."/>
            <person name="Santa Maria K.C."/>
            <person name="Allen S.E."/>
            <person name="Farag S."/>
            <person name="Shank E.A."/>
            <person name="Bowers A."/>
        </authorList>
    </citation>
    <scope>NUCLEOTIDE SEQUENCE [LARGE SCALE GENOMIC DNA]</scope>
    <source>
        <strain evidence="2 3">AFS060060</strain>
    </source>
</reference>
<dbReference type="AlphaFoldDB" id="A0A9X7BHG4"/>
<organism evidence="2 3">
    <name type="scientific">Bacillus thuringiensis</name>
    <dbReference type="NCBI Taxonomy" id="1428"/>
    <lineage>
        <taxon>Bacteria</taxon>
        <taxon>Bacillati</taxon>
        <taxon>Bacillota</taxon>
        <taxon>Bacilli</taxon>
        <taxon>Bacillales</taxon>
        <taxon>Bacillaceae</taxon>
        <taxon>Bacillus</taxon>
        <taxon>Bacillus cereus group</taxon>
    </lineage>
</organism>
<gene>
    <name evidence="2" type="ORF">COK99_31530</name>
</gene>
<sequence>MGEEILNYITKIGPMWGFIGAILALVVNTYVTNKSKKVGLRPYIEVVRTMANPNDGVFKKGSKIILTDELEEHLAKVKESGIQNELTLRPNFLKVKNLSSNPCFGLRIKGVQQNSIVKETFLDLEFYVLNGDEELYIPLKPINNLIYQTQIMEIEYATLANEKMLYKNETTSKNGKTVEILQSIYVIKSWWKNEKIVKTTASNLKWKDVN</sequence>
<protein>
    <submittedName>
        <fullName evidence="2">Uncharacterized protein</fullName>
    </submittedName>
</protein>
<keyword evidence="1" id="KW-1133">Transmembrane helix</keyword>
<name>A0A9X7BHG4_BACTU</name>
<dbReference type="RefSeq" id="WP_097961619.1">
    <property type="nucleotide sequence ID" value="NZ_NUHS01000032.1"/>
</dbReference>
<evidence type="ECO:0000256" key="1">
    <source>
        <dbReference type="SAM" id="Phobius"/>
    </source>
</evidence>
<evidence type="ECO:0000313" key="2">
    <source>
        <dbReference type="EMBL" id="PFV22950.1"/>
    </source>
</evidence>
<keyword evidence="1" id="KW-0472">Membrane</keyword>
<dbReference type="Proteomes" id="UP000223366">
    <property type="component" value="Unassembled WGS sequence"/>
</dbReference>
<keyword evidence="1" id="KW-0812">Transmembrane</keyword>
<proteinExistence type="predicted"/>